<dbReference type="RefSeq" id="WP_171443459.1">
    <property type="nucleotide sequence ID" value="NZ_JABFNS010000073.1"/>
</dbReference>
<evidence type="ECO:0000313" key="2">
    <source>
        <dbReference type="Proteomes" id="UP000533080"/>
    </source>
</evidence>
<dbReference type="Gene3D" id="3.40.50.1000">
    <property type="entry name" value="HAD superfamily/HAD-like"/>
    <property type="match status" value="1"/>
</dbReference>
<accession>A0A7Y4ILQ7</accession>
<comment type="caution">
    <text evidence="1">The sequence shown here is derived from an EMBL/GenBank/DDBJ whole genome shotgun (WGS) entry which is preliminary data.</text>
</comment>
<dbReference type="InterPro" id="IPR036412">
    <property type="entry name" value="HAD-like_sf"/>
</dbReference>
<dbReference type="EMBL" id="JABFNT010000086">
    <property type="protein sequence ID" value="NOJ81439.1"/>
    <property type="molecule type" value="Genomic_DNA"/>
</dbReference>
<organism evidence="1 2">
    <name type="scientific">Myxococcus xanthus</name>
    <dbReference type="NCBI Taxonomy" id="34"/>
    <lineage>
        <taxon>Bacteria</taxon>
        <taxon>Pseudomonadati</taxon>
        <taxon>Myxococcota</taxon>
        <taxon>Myxococcia</taxon>
        <taxon>Myxococcales</taxon>
        <taxon>Cystobacterineae</taxon>
        <taxon>Myxococcaceae</taxon>
        <taxon>Myxococcus</taxon>
    </lineage>
</organism>
<dbReference type="Pfam" id="PF12710">
    <property type="entry name" value="HAD"/>
    <property type="match status" value="1"/>
</dbReference>
<evidence type="ECO:0000313" key="1">
    <source>
        <dbReference type="EMBL" id="NOJ81439.1"/>
    </source>
</evidence>
<evidence type="ECO:0008006" key="3">
    <source>
        <dbReference type="Google" id="ProtNLM"/>
    </source>
</evidence>
<dbReference type="Proteomes" id="UP000533080">
    <property type="component" value="Unassembled WGS sequence"/>
</dbReference>
<dbReference type="InterPro" id="IPR023214">
    <property type="entry name" value="HAD_sf"/>
</dbReference>
<protein>
    <recommendedName>
        <fullName evidence="3">Haloacid dehalogenase</fullName>
    </recommendedName>
</protein>
<reference evidence="1 2" key="1">
    <citation type="submission" date="2020-05" db="EMBL/GenBank/DDBJ databases">
        <authorList>
            <person name="Whitworth D."/>
        </authorList>
    </citation>
    <scope>NUCLEOTIDE SEQUENCE [LARGE SCALE GENOMIC DNA]</scope>
    <source>
        <strain evidence="1 2">AM005</strain>
    </source>
</reference>
<name>A0A7Y4ILQ7_MYXXA</name>
<proteinExistence type="predicted"/>
<sequence>MPMLPLDEASNLERLDAAILPLVHAARGRPVVLADGDRTLSPIDTSRLFLQQAGMDPQPIQNRFKLEGYCFSAFRYHAEVHLELDALTFDRVGAAVAREAPLHSGAADFLRRAAEEATVFVISAGIPRIWRGLLEREGLGNIGVIGGIDPCFPYVFGRQEKGRVCQLFRSAGAEVMALGDSDVDTEMMLAADHAVVVLNHRMSADLLPHLTGHRSLHHIAPGGQAAPGIPQLTFESAHRLVCRGHSSTGGGAVCL</sequence>
<dbReference type="AlphaFoldDB" id="A0A7Y4ILQ7"/>
<dbReference type="SUPFAM" id="SSF56784">
    <property type="entry name" value="HAD-like"/>
    <property type="match status" value="1"/>
</dbReference>
<gene>
    <name evidence="1" type="ORF">HNV28_24420</name>
</gene>